<dbReference type="InterPro" id="IPR004303">
    <property type="entry name" value="PAD"/>
</dbReference>
<keyword evidence="3" id="KW-0963">Cytoplasm</keyword>
<feature type="domain" description="Protein-arginine deiminase C-terminal" evidence="5">
    <location>
        <begin position="297"/>
        <end position="696"/>
    </location>
</feature>
<comment type="similarity">
    <text evidence="2">Belongs to the protein arginine deiminase family.</text>
</comment>
<name>A0A7K9P1A3_9CORV</name>
<comment type="subcellular location">
    <subcellularLocation>
        <location evidence="1">Cytoplasm</location>
    </subcellularLocation>
</comment>
<dbReference type="InterPro" id="IPR038685">
    <property type="entry name" value="PAD_N_sf"/>
</dbReference>
<sequence>MAQQRRVQLSTQRPTSTVCVLGTELSLDVCGSAPKGAVSFQAQGTPGVRLWVVHEAQSVKLPSSVCRWPLAPGPELLLAMDSLSKDVGDEKVRISYFREAGAVPVGRALLYLTCVEVSLDADVNRSGAVSRTLLDKASWTWGPEGHGAVLLVNCDRDDAGAGHLDSQDSAVRSYNGPATARTPLSCCSLSFPTFPSDLSHIDVFTPNSPPGISWHHRDFPWLTARCPCPSDGAALEEFRHVLGGPKLAYTVRLSRHRRDSVFYVEGLAFPDVSFSGLVALHATLLDGPDKGLLETPIFTDTVVFRVAPWIMTPNTAPPLEVFVCSVDDNEGFVLAVGALAERAQCSLTVCPPLENRQDRWIQDEMEFGYVQAPHKTFPVVFDSPRDGGLKDFPVRSILGPDFGYVARPAPEGASSLDSFGNLEVSPPVTVRGKEYPLGRILIGSSFPRLGGRRMAKAVRDFLVAQKVQAPVELFSDWLQVGHVDEFLSFVPAPDRKVMDPESREGGKAGRDPRALPNVLPQGFRLLLASPSACYQLLKEKQEEGFGEATMFQGLEKVPKPTINEILANEALRKFNNYAQSCISWNRDILKRSLGLAEPDILDIPQLFQGDVASGAEAFFPDMVNMLVLGRHLGIPKPFGPAGGGQCCLERRVRELLEPLGLSCTFIDDFFSYHGLAGDVHCGTNVRRKPFAFKWWHAVP</sequence>
<evidence type="ECO:0000313" key="8">
    <source>
        <dbReference type="EMBL" id="NXH92898.1"/>
    </source>
</evidence>
<feature type="domain" description="Protein-arginine deiminase (PAD) central" evidence="7">
    <location>
        <begin position="231"/>
        <end position="286"/>
    </location>
</feature>
<dbReference type="Pfam" id="PF08527">
    <property type="entry name" value="PAD_M"/>
    <property type="match status" value="2"/>
</dbReference>
<dbReference type="Proteomes" id="UP000526889">
    <property type="component" value="Unassembled WGS sequence"/>
</dbReference>
<evidence type="ECO:0000313" key="9">
    <source>
        <dbReference type="Proteomes" id="UP000526889"/>
    </source>
</evidence>
<feature type="domain" description="Protein-arginine deiminase (PAD) central" evidence="7">
    <location>
        <begin position="115"/>
        <end position="173"/>
    </location>
</feature>
<dbReference type="Pfam" id="PF03068">
    <property type="entry name" value="PAD"/>
    <property type="match status" value="1"/>
</dbReference>
<feature type="active site" evidence="4">
    <location>
        <position position="484"/>
    </location>
</feature>
<dbReference type="Pfam" id="PF08526">
    <property type="entry name" value="PAD_N"/>
    <property type="match status" value="1"/>
</dbReference>
<dbReference type="CDD" id="cd04214">
    <property type="entry name" value="PAD_N"/>
    <property type="match status" value="1"/>
</dbReference>
<dbReference type="Gene3D" id="2.60.40.1700">
    <property type="entry name" value="Protein-arginine deiminase, central domain"/>
    <property type="match status" value="1"/>
</dbReference>
<feature type="non-terminal residue" evidence="8">
    <location>
        <position position="1"/>
    </location>
</feature>
<proteinExistence type="inferred from homology"/>
<evidence type="ECO:0000256" key="2">
    <source>
        <dbReference type="ARBA" id="ARBA00008166"/>
    </source>
</evidence>
<dbReference type="InterPro" id="IPR036556">
    <property type="entry name" value="PAD_central_sf"/>
</dbReference>
<dbReference type="EMBL" id="VWZW01008138">
    <property type="protein sequence ID" value="NXH92898.1"/>
    <property type="molecule type" value="Genomic_DNA"/>
</dbReference>
<comment type="caution">
    <text evidence="8">The sequence shown here is derived from an EMBL/GenBank/DDBJ whole genome shotgun (WGS) entry which is preliminary data.</text>
</comment>
<dbReference type="PANTHER" id="PTHR10837:SF11">
    <property type="entry name" value="PROTEIN-ARGININE DEIMINASE TYPE-1"/>
    <property type="match status" value="1"/>
</dbReference>
<reference evidence="8 9" key="1">
    <citation type="submission" date="2019-09" db="EMBL/GenBank/DDBJ databases">
        <title>Bird 10,000 Genomes (B10K) Project - Family phase.</title>
        <authorList>
            <person name="Zhang G."/>
        </authorList>
    </citation>
    <scope>NUCLEOTIDE SEQUENCE [LARGE SCALE GENOMIC DNA]</scope>
    <source>
        <strain evidence="8">B10K-DU-001-25</strain>
        <tissue evidence="8">Muscle</tissue>
    </source>
</reference>
<feature type="active site" evidence="4">
    <location>
        <position position="482"/>
    </location>
</feature>
<feature type="active site" evidence="4">
    <location>
        <position position="681"/>
    </location>
</feature>
<feature type="non-terminal residue" evidence="8">
    <location>
        <position position="699"/>
    </location>
</feature>
<dbReference type="PIRSF" id="PIRSF001247">
    <property type="entry name" value="Protein-arginine_deiminase"/>
    <property type="match status" value="1"/>
</dbReference>
<dbReference type="FunFam" id="3.75.10.10:FF:000003">
    <property type="entry name" value="Protein-arginine deiminase type-2"/>
    <property type="match status" value="1"/>
</dbReference>
<dbReference type="GO" id="GO:0004668">
    <property type="term" value="F:protein-arginine deiminase activity"/>
    <property type="evidence" value="ECO:0007669"/>
    <property type="project" value="InterPro"/>
</dbReference>
<dbReference type="InterPro" id="IPR013530">
    <property type="entry name" value="PAD_C"/>
</dbReference>
<evidence type="ECO:0000256" key="1">
    <source>
        <dbReference type="ARBA" id="ARBA00004496"/>
    </source>
</evidence>
<dbReference type="PANTHER" id="PTHR10837">
    <property type="entry name" value="PEPTIDYLARGININE DEIMINASE"/>
    <property type="match status" value="1"/>
</dbReference>
<dbReference type="AlphaFoldDB" id="A0A7K9P1A3"/>
<feature type="active site" evidence="4">
    <location>
        <position position="363"/>
    </location>
</feature>
<evidence type="ECO:0000259" key="6">
    <source>
        <dbReference type="Pfam" id="PF08526"/>
    </source>
</evidence>
<dbReference type="SUPFAM" id="SSF49503">
    <property type="entry name" value="Cupredoxins"/>
    <property type="match status" value="1"/>
</dbReference>
<evidence type="ECO:0000256" key="4">
    <source>
        <dbReference type="PIRSR" id="PIRSR001247-1"/>
    </source>
</evidence>
<evidence type="ECO:0000259" key="7">
    <source>
        <dbReference type="Pfam" id="PF08527"/>
    </source>
</evidence>
<dbReference type="InterPro" id="IPR008972">
    <property type="entry name" value="Cupredoxin"/>
</dbReference>
<evidence type="ECO:0000256" key="3">
    <source>
        <dbReference type="ARBA" id="ARBA00022490"/>
    </source>
</evidence>
<dbReference type="SUPFAM" id="SSF55909">
    <property type="entry name" value="Pentein"/>
    <property type="match status" value="1"/>
</dbReference>
<dbReference type="Gene3D" id="2.60.40.1860">
    <property type="entry name" value="Protein-arginine deiminase, N-terminal domain"/>
    <property type="match status" value="1"/>
</dbReference>
<gene>
    <name evidence="8" type="primary">Padi1_1</name>
    <name evidence="8" type="ORF">EDOCOE_R10210</name>
</gene>
<dbReference type="InterPro" id="IPR013732">
    <property type="entry name" value="PAD_N"/>
</dbReference>
<organism evidence="8 9">
    <name type="scientific">Edolisoma coerulescens</name>
    <dbReference type="NCBI Taxonomy" id="2585810"/>
    <lineage>
        <taxon>Eukaryota</taxon>
        <taxon>Metazoa</taxon>
        <taxon>Chordata</taxon>
        <taxon>Craniata</taxon>
        <taxon>Vertebrata</taxon>
        <taxon>Euteleostomi</taxon>
        <taxon>Archelosauria</taxon>
        <taxon>Archosauria</taxon>
        <taxon>Dinosauria</taxon>
        <taxon>Saurischia</taxon>
        <taxon>Theropoda</taxon>
        <taxon>Coelurosauria</taxon>
        <taxon>Aves</taxon>
        <taxon>Neognathae</taxon>
        <taxon>Neoaves</taxon>
        <taxon>Telluraves</taxon>
        <taxon>Australaves</taxon>
        <taxon>Passeriformes</taxon>
        <taxon>Corvoidea</taxon>
        <taxon>Campephagidae</taxon>
        <taxon>Edolisoma</taxon>
    </lineage>
</organism>
<evidence type="ECO:0000259" key="5">
    <source>
        <dbReference type="Pfam" id="PF03068"/>
    </source>
</evidence>
<keyword evidence="9" id="KW-1185">Reference proteome</keyword>
<dbReference type="GO" id="GO:0005737">
    <property type="term" value="C:cytoplasm"/>
    <property type="evidence" value="ECO:0007669"/>
    <property type="project" value="UniProtKB-SubCell"/>
</dbReference>
<accession>A0A7K9P1A3</accession>
<dbReference type="Gene3D" id="3.75.10.10">
    <property type="entry name" value="L-arginine/glycine Amidinotransferase, Chain A"/>
    <property type="match status" value="1"/>
</dbReference>
<dbReference type="GO" id="GO:0005509">
    <property type="term" value="F:calcium ion binding"/>
    <property type="evidence" value="ECO:0007669"/>
    <property type="project" value="InterPro"/>
</dbReference>
<feature type="domain" description="Protein-arginine deiminase (PAD) N-terminal" evidence="6">
    <location>
        <begin position="1"/>
        <end position="113"/>
    </location>
</feature>
<dbReference type="SUPFAM" id="SSF110083">
    <property type="entry name" value="Peptidylarginine deiminase Pad4, middle domain"/>
    <property type="match status" value="1"/>
</dbReference>
<protein>
    <submittedName>
        <fullName evidence="8">PADI1 deiminase</fullName>
    </submittedName>
</protein>
<dbReference type="InterPro" id="IPR013733">
    <property type="entry name" value="Prot_Arg_deaminase_cen_dom"/>
</dbReference>
<dbReference type="GO" id="GO:0005634">
    <property type="term" value="C:nucleus"/>
    <property type="evidence" value="ECO:0007669"/>
    <property type="project" value="TreeGrafter"/>
</dbReference>